<name>A0A2B7ZJD5_9EURO</name>
<reference evidence="1 2" key="1">
    <citation type="submission" date="2017-10" db="EMBL/GenBank/DDBJ databases">
        <title>Comparative genomics in systemic dimorphic fungi from Ajellomycetaceae.</title>
        <authorList>
            <person name="Munoz J.F."/>
            <person name="Mcewen J.G."/>
            <person name="Clay O.K."/>
            <person name="Cuomo C.A."/>
        </authorList>
    </citation>
    <scope>NUCLEOTIDE SEQUENCE [LARGE SCALE GENOMIC DNA]</scope>
    <source>
        <strain evidence="1 2">UAMH4076</strain>
    </source>
</reference>
<dbReference type="VEuPathDB" id="FungiDB:EMCG_06573"/>
<dbReference type="EMBL" id="PDND01000077">
    <property type="protein sequence ID" value="PGH32937.1"/>
    <property type="molecule type" value="Genomic_DNA"/>
</dbReference>
<evidence type="ECO:0000313" key="2">
    <source>
        <dbReference type="Proteomes" id="UP000226031"/>
    </source>
</evidence>
<organism evidence="1 2">
    <name type="scientific">[Emmonsia] crescens</name>
    <dbReference type="NCBI Taxonomy" id="73230"/>
    <lineage>
        <taxon>Eukaryota</taxon>
        <taxon>Fungi</taxon>
        <taxon>Dikarya</taxon>
        <taxon>Ascomycota</taxon>
        <taxon>Pezizomycotina</taxon>
        <taxon>Eurotiomycetes</taxon>
        <taxon>Eurotiomycetidae</taxon>
        <taxon>Onygenales</taxon>
        <taxon>Ajellomycetaceae</taxon>
        <taxon>Emergomyces</taxon>
    </lineage>
</organism>
<gene>
    <name evidence="1" type="ORF">GX50_04281</name>
</gene>
<keyword evidence="2" id="KW-1185">Reference proteome</keyword>
<evidence type="ECO:0000313" key="1">
    <source>
        <dbReference type="EMBL" id="PGH32937.1"/>
    </source>
</evidence>
<comment type="caution">
    <text evidence="1">The sequence shown here is derived from an EMBL/GenBank/DDBJ whole genome shotgun (WGS) entry which is preliminary data.</text>
</comment>
<dbReference type="AlphaFoldDB" id="A0A2B7ZJD5"/>
<dbReference type="Proteomes" id="UP000226031">
    <property type="component" value="Unassembled WGS sequence"/>
</dbReference>
<sequence length="94" mass="10016">MSYYAAVLGAENLSPFTQAGCLMGGLLGNLKSAGASLRVPEGCVQVSSVREGKPVLTYPCPMEKMRDVSVALGHRIGLLSRKVGMCSRSSRLIW</sequence>
<accession>A0A2B7ZJD5</accession>
<protein>
    <submittedName>
        <fullName evidence="1">Uncharacterized protein</fullName>
    </submittedName>
</protein>
<proteinExistence type="predicted"/>